<dbReference type="PANTHER" id="PTHR10091:SF0">
    <property type="entry name" value="GALACTOSE MUTAROTASE"/>
    <property type="match status" value="1"/>
</dbReference>
<accession>A0A1H1G2A0</accession>
<dbReference type="RefSeq" id="WP_092525448.1">
    <property type="nucleotide sequence ID" value="NZ_FNKO01000002.1"/>
</dbReference>
<keyword evidence="3" id="KW-1185">Reference proteome</keyword>
<evidence type="ECO:0000313" key="2">
    <source>
        <dbReference type="EMBL" id="SDR07310.1"/>
    </source>
</evidence>
<dbReference type="PROSITE" id="PS51318">
    <property type="entry name" value="TAT"/>
    <property type="match status" value="1"/>
</dbReference>
<reference evidence="3" key="1">
    <citation type="submission" date="2016-10" db="EMBL/GenBank/DDBJ databases">
        <authorList>
            <person name="Varghese N."/>
            <person name="Submissions S."/>
        </authorList>
    </citation>
    <scope>NUCLEOTIDE SEQUENCE [LARGE SCALE GENOMIC DNA]</scope>
    <source>
        <strain evidence="3">DSM 45459</strain>
    </source>
</reference>
<dbReference type="InterPro" id="IPR011013">
    <property type="entry name" value="Gal_mutarotase_sf_dom"/>
</dbReference>
<dbReference type="EMBL" id="FNKO01000002">
    <property type="protein sequence ID" value="SDR07310.1"/>
    <property type="molecule type" value="Genomic_DNA"/>
</dbReference>
<evidence type="ECO:0000256" key="1">
    <source>
        <dbReference type="SAM" id="MobiDB-lite"/>
    </source>
</evidence>
<dbReference type="InterPro" id="IPR037480">
    <property type="entry name" value="YihR-like"/>
</dbReference>
<dbReference type="InterPro" id="IPR014718">
    <property type="entry name" value="GH-type_carb-bd"/>
</dbReference>
<dbReference type="Pfam" id="PF01263">
    <property type="entry name" value="Aldose_epim"/>
    <property type="match status" value="1"/>
</dbReference>
<dbReference type="PANTHER" id="PTHR10091">
    <property type="entry name" value="ALDOSE-1-EPIMERASE"/>
    <property type="match status" value="1"/>
</dbReference>
<dbReference type="Gene3D" id="2.70.98.10">
    <property type="match status" value="1"/>
</dbReference>
<feature type="compositionally biased region" description="Low complexity" evidence="1">
    <location>
        <begin position="31"/>
        <end position="42"/>
    </location>
</feature>
<protein>
    <submittedName>
        <fullName evidence="2">Aldose 1-epimerase</fullName>
    </submittedName>
</protein>
<dbReference type="STRING" id="995062.SAMN04489718_3378"/>
<name>A0A1H1G2A0_9ACTN</name>
<dbReference type="GO" id="GO:0033499">
    <property type="term" value="P:galactose catabolic process via UDP-galactose, Leloir pathway"/>
    <property type="evidence" value="ECO:0007669"/>
    <property type="project" value="TreeGrafter"/>
</dbReference>
<dbReference type="AlphaFoldDB" id="A0A1H1G2A0"/>
<evidence type="ECO:0000313" key="3">
    <source>
        <dbReference type="Proteomes" id="UP000199301"/>
    </source>
</evidence>
<dbReference type="Proteomes" id="UP000199301">
    <property type="component" value="Unassembled WGS sequence"/>
</dbReference>
<dbReference type="GO" id="GO:0006006">
    <property type="term" value="P:glucose metabolic process"/>
    <property type="evidence" value="ECO:0007669"/>
    <property type="project" value="TreeGrafter"/>
</dbReference>
<dbReference type="OrthoDB" id="4739604at2"/>
<dbReference type="GO" id="GO:0030246">
    <property type="term" value="F:carbohydrate binding"/>
    <property type="evidence" value="ECO:0007669"/>
    <property type="project" value="InterPro"/>
</dbReference>
<feature type="region of interest" description="Disordered" evidence="1">
    <location>
        <begin position="31"/>
        <end position="51"/>
    </location>
</feature>
<dbReference type="CDD" id="cd09022">
    <property type="entry name" value="Aldose_epim_Ec_YihR"/>
    <property type="match status" value="1"/>
</dbReference>
<dbReference type="InterPro" id="IPR006311">
    <property type="entry name" value="TAT_signal"/>
</dbReference>
<dbReference type="GO" id="GO:0004034">
    <property type="term" value="F:aldose 1-epimerase activity"/>
    <property type="evidence" value="ECO:0007669"/>
    <property type="project" value="TreeGrafter"/>
</dbReference>
<proteinExistence type="predicted"/>
<dbReference type="SUPFAM" id="SSF74650">
    <property type="entry name" value="Galactose mutarotase-like"/>
    <property type="match status" value="1"/>
</dbReference>
<organism evidence="2 3">
    <name type="scientific">Actinopolyspora saharensis</name>
    <dbReference type="NCBI Taxonomy" id="995062"/>
    <lineage>
        <taxon>Bacteria</taxon>
        <taxon>Bacillati</taxon>
        <taxon>Actinomycetota</taxon>
        <taxon>Actinomycetes</taxon>
        <taxon>Actinopolysporales</taxon>
        <taxon>Actinopolysporaceae</taxon>
        <taxon>Actinopolyspora</taxon>
    </lineage>
</organism>
<gene>
    <name evidence="2" type="ORF">SAMN04489718_3378</name>
</gene>
<dbReference type="InterPro" id="IPR008183">
    <property type="entry name" value="Aldose_1/G6P_1-epimerase"/>
</dbReference>
<sequence length="356" mass="38670">MSDSATAGRGWSRRSALTTLTASTAATALGAGAAAAQPAPGHRGPGRGRYEQTANGRLYEIRSGRNRVVVAGVAATLLSWRLDGAEMLLTHAPDDPGEGYQGKTILPWPNRIDQGSYEFGGEQLQVPINEPSRQAALHGLMNFVEWEPVHHGADSVRLRYLLHPQYGYPFSVEFSIEYTVDHHGVRCTLTAENRGSSAAPVGWANHTYLAAGPGGTDRMRLRLPAETYYRTDDRLIPTGTAAVSGTEYDFREGREIGSTEMDTAFKDLARDEHGNAVVRFGLEDGGQVLLWMDEAYGYLQVYTDDAPSESREQPARSGITVEPNTCPPNAFVTGEAVRVLQPGERHAATWGLRSAN</sequence>